<proteinExistence type="predicted"/>
<evidence type="ECO:0000256" key="1">
    <source>
        <dbReference type="SAM" id="Coils"/>
    </source>
</evidence>
<keyword evidence="1" id="KW-0175">Coiled coil</keyword>
<accession>A0A6C0CXQ1</accession>
<dbReference type="EMBL" id="MN739496">
    <property type="protein sequence ID" value="QHT08469.1"/>
    <property type="molecule type" value="Genomic_DNA"/>
</dbReference>
<protein>
    <submittedName>
        <fullName evidence="2">Uncharacterized protein</fullName>
    </submittedName>
</protein>
<organism evidence="2">
    <name type="scientific">viral metagenome</name>
    <dbReference type="NCBI Taxonomy" id="1070528"/>
    <lineage>
        <taxon>unclassified sequences</taxon>
        <taxon>metagenomes</taxon>
        <taxon>organismal metagenomes</taxon>
    </lineage>
</organism>
<reference evidence="2" key="1">
    <citation type="journal article" date="2020" name="Nature">
        <title>Giant virus diversity and host interactions through global metagenomics.</title>
        <authorList>
            <person name="Schulz F."/>
            <person name="Roux S."/>
            <person name="Paez-Espino D."/>
            <person name="Jungbluth S."/>
            <person name="Walsh D.A."/>
            <person name="Denef V.J."/>
            <person name="McMahon K.D."/>
            <person name="Konstantinidis K.T."/>
            <person name="Eloe-Fadrosh E.A."/>
            <person name="Kyrpides N.C."/>
            <person name="Woyke T."/>
        </authorList>
    </citation>
    <scope>NUCLEOTIDE SEQUENCE</scope>
    <source>
        <strain evidence="2">GVMAG-M-3300022752-66</strain>
    </source>
</reference>
<name>A0A6C0CXQ1_9ZZZZ</name>
<feature type="coiled-coil region" evidence="1">
    <location>
        <begin position="49"/>
        <end position="76"/>
    </location>
</feature>
<sequence length="184" mass="21827">MNDVFFGEENNINDFNLDTSWIQEFESIDYNYKQFYNEVIGDIKICSIYVDKNNNIENIKQELLELSKENLITKEEIIKIIKQNSVSQKKRYTLLSLLKYNIDLDASNVIHYLKQQKKQLKSDAYLSLVKNIDNIPLNSTINMMQDLNTIFILFYEKYMSSNNITKKVYIQNHTKTKKKQLKVS</sequence>
<dbReference type="AlphaFoldDB" id="A0A6C0CXQ1"/>
<evidence type="ECO:0000313" key="2">
    <source>
        <dbReference type="EMBL" id="QHT08469.1"/>
    </source>
</evidence>